<dbReference type="Proteomes" id="UP000827409">
    <property type="component" value="Segment"/>
</dbReference>
<evidence type="ECO:0000313" key="2">
    <source>
        <dbReference type="Proteomes" id="UP000827409"/>
    </source>
</evidence>
<gene>
    <name evidence="1" type="primary">gp_26688</name>
</gene>
<protein>
    <submittedName>
        <fullName evidence="1">Uncharacterized protein</fullName>
    </submittedName>
</protein>
<name>A0AAE7S0D3_9CAUD</name>
<organism evidence="1 2">
    <name type="scientific">uncultured phage cr13_1</name>
    <dbReference type="NCBI Taxonomy" id="2986396"/>
    <lineage>
        <taxon>Viruses</taxon>
        <taxon>Duplodnaviria</taxon>
        <taxon>Heunggongvirae</taxon>
        <taxon>Uroviricota</taxon>
        <taxon>Caudoviricetes</taxon>
        <taxon>Crassvirales</taxon>
        <taxon>Crevaviridae</taxon>
        <taxon>Doltivirinae</taxon>
        <taxon>Kingevirus</taxon>
        <taxon>Kingevirus communis</taxon>
    </lineage>
</organism>
<evidence type="ECO:0000313" key="1">
    <source>
        <dbReference type="EMBL" id="QWM90548.1"/>
    </source>
</evidence>
<dbReference type="GeneID" id="75690884"/>
<dbReference type="RefSeq" id="YP_010360120.1">
    <property type="nucleotide sequence ID" value="NC_062780.1"/>
</dbReference>
<reference evidence="1 2" key="1">
    <citation type="submission" date="2021-04" db="EMBL/GenBank/DDBJ databases">
        <authorList>
            <person name="Shkoporov A.N."/>
            <person name="Stockdale S.R."/>
            <person name="Guerin E."/>
            <person name="Ross R.P."/>
            <person name="Hill C."/>
        </authorList>
    </citation>
    <scope>NUCLEOTIDE SEQUENCE [LARGE SCALE GENOMIC DNA]</scope>
    <source>
        <strain evidence="2">cr13_1</strain>
    </source>
</reference>
<keyword evidence="2" id="KW-1185">Reference proteome</keyword>
<accession>A0AAE7S0D3</accession>
<proteinExistence type="predicted"/>
<dbReference type="KEGG" id="vg:75690884"/>
<dbReference type="EMBL" id="MZ130490">
    <property type="protein sequence ID" value="QWM90548.1"/>
    <property type="molecule type" value="Genomic_DNA"/>
</dbReference>
<sequence length="62" mass="7328">MKAIFVRVDNNATTEEFDINYNPYHENDIVDLETTYINKEFDQYGRNIINNVEHDISLTGLF</sequence>